<keyword evidence="8 12" id="KW-1133">Transmembrane helix</keyword>
<keyword evidence="7" id="KW-0130">Cell adhesion</keyword>
<evidence type="ECO:0000256" key="10">
    <source>
        <dbReference type="ARBA" id="ARBA00023180"/>
    </source>
</evidence>
<dbReference type="PROSITE" id="PS50268">
    <property type="entry name" value="CADHERIN_2"/>
    <property type="match status" value="4"/>
</dbReference>
<evidence type="ECO:0000256" key="9">
    <source>
        <dbReference type="ARBA" id="ARBA00023136"/>
    </source>
</evidence>
<evidence type="ECO:0000256" key="12">
    <source>
        <dbReference type="SAM" id="Phobius"/>
    </source>
</evidence>
<dbReference type="EMBL" id="QNUK01000511">
    <property type="protein sequence ID" value="KAF5892318.1"/>
    <property type="molecule type" value="Genomic_DNA"/>
</dbReference>
<dbReference type="InterPro" id="IPR050971">
    <property type="entry name" value="Cadherin-domain_protein"/>
</dbReference>
<dbReference type="OrthoDB" id="8961010at2759"/>
<dbReference type="GO" id="GO:0030057">
    <property type="term" value="C:desmosome"/>
    <property type="evidence" value="ECO:0007669"/>
    <property type="project" value="TreeGrafter"/>
</dbReference>
<keyword evidence="3 12" id="KW-0812">Transmembrane</keyword>
<dbReference type="GO" id="GO:0005886">
    <property type="term" value="C:plasma membrane"/>
    <property type="evidence" value="ECO:0007669"/>
    <property type="project" value="UniProtKB-SubCell"/>
</dbReference>
<comment type="caution">
    <text evidence="14">The sequence shown here is derived from an EMBL/GenBank/DDBJ whole genome shotgun (WGS) entry which is preliminary data.</text>
</comment>
<keyword evidence="10" id="KW-0325">Glycoprotein</keyword>
<dbReference type="Proteomes" id="UP000727407">
    <property type="component" value="Unassembled WGS sequence"/>
</dbReference>
<evidence type="ECO:0000256" key="2">
    <source>
        <dbReference type="ARBA" id="ARBA00022475"/>
    </source>
</evidence>
<dbReference type="FunFam" id="2.60.40.60:FF:000031">
    <property type="entry name" value="Cadherin 3"/>
    <property type="match status" value="1"/>
</dbReference>
<dbReference type="InterPro" id="IPR020894">
    <property type="entry name" value="Cadherin_CS"/>
</dbReference>
<evidence type="ECO:0000256" key="11">
    <source>
        <dbReference type="PROSITE-ProRule" id="PRU00043"/>
    </source>
</evidence>
<feature type="non-terminal residue" evidence="14">
    <location>
        <position position="659"/>
    </location>
</feature>
<feature type="non-terminal residue" evidence="14">
    <location>
        <position position="1"/>
    </location>
</feature>
<dbReference type="PROSITE" id="PS00232">
    <property type="entry name" value="CADHERIN_1"/>
    <property type="match status" value="2"/>
</dbReference>
<keyword evidence="2" id="KW-1003">Cell membrane</keyword>
<feature type="domain" description="Cadherin" evidence="13">
    <location>
        <begin position="175"/>
        <end position="289"/>
    </location>
</feature>
<evidence type="ECO:0000256" key="8">
    <source>
        <dbReference type="ARBA" id="ARBA00022989"/>
    </source>
</evidence>
<keyword evidence="15" id="KW-1185">Reference proteome</keyword>
<evidence type="ECO:0000313" key="14">
    <source>
        <dbReference type="EMBL" id="KAF5892318.1"/>
    </source>
</evidence>
<dbReference type="FunFam" id="2.60.40.60:FF:000011">
    <property type="entry name" value="Cadherin 1"/>
    <property type="match status" value="1"/>
</dbReference>
<keyword evidence="5" id="KW-0677">Repeat</keyword>
<proteinExistence type="predicted"/>
<dbReference type="PRINTS" id="PR00205">
    <property type="entry name" value="CADHERIN"/>
</dbReference>
<keyword evidence="6 11" id="KW-0106">Calcium</keyword>
<accession>A0A8J4TKJ2</accession>
<evidence type="ECO:0000256" key="5">
    <source>
        <dbReference type="ARBA" id="ARBA00022737"/>
    </source>
</evidence>
<dbReference type="GO" id="GO:0007156">
    <property type="term" value="P:homophilic cell adhesion via plasma membrane adhesion molecules"/>
    <property type="evidence" value="ECO:0007669"/>
    <property type="project" value="InterPro"/>
</dbReference>
<keyword evidence="4" id="KW-0479">Metal-binding</keyword>
<name>A0A8J4TKJ2_CLAMG</name>
<reference evidence="14" key="1">
    <citation type="submission" date="2020-07" db="EMBL/GenBank/DDBJ databases">
        <title>Clarias magur genome sequencing, assembly and annotation.</title>
        <authorList>
            <person name="Kushwaha B."/>
            <person name="Kumar R."/>
            <person name="Das P."/>
            <person name="Joshi C.G."/>
            <person name="Kumar D."/>
            <person name="Nagpure N.S."/>
            <person name="Pandey M."/>
            <person name="Agarwal S."/>
            <person name="Srivastava S."/>
            <person name="Singh M."/>
            <person name="Sahoo L."/>
            <person name="Jayasankar P."/>
            <person name="Meher P.K."/>
            <person name="Koringa P.G."/>
            <person name="Iquebal M.A."/>
            <person name="Das S.P."/>
            <person name="Bit A."/>
            <person name="Patnaik S."/>
            <person name="Patel N."/>
            <person name="Shah T.M."/>
            <person name="Hinsu A."/>
            <person name="Jena J.K."/>
        </authorList>
    </citation>
    <scope>NUCLEOTIDE SEQUENCE</scope>
    <source>
        <strain evidence="14">CIFAMagur01</strain>
        <tissue evidence="14">Testis</tissue>
    </source>
</reference>
<feature type="domain" description="Cadherin" evidence="13">
    <location>
        <begin position="290"/>
        <end position="401"/>
    </location>
</feature>
<feature type="domain" description="Cadherin" evidence="13">
    <location>
        <begin position="46"/>
        <end position="124"/>
    </location>
</feature>
<dbReference type="Gene3D" id="2.60.40.60">
    <property type="entry name" value="Cadherins"/>
    <property type="match status" value="4"/>
</dbReference>
<dbReference type="CDD" id="cd11304">
    <property type="entry name" value="Cadherin_repeat"/>
    <property type="match status" value="3"/>
</dbReference>
<organism evidence="14 15">
    <name type="scientific">Clarias magur</name>
    <name type="common">Asian catfish</name>
    <name type="synonym">Macropteronotus magur</name>
    <dbReference type="NCBI Taxonomy" id="1594786"/>
    <lineage>
        <taxon>Eukaryota</taxon>
        <taxon>Metazoa</taxon>
        <taxon>Chordata</taxon>
        <taxon>Craniata</taxon>
        <taxon>Vertebrata</taxon>
        <taxon>Euteleostomi</taxon>
        <taxon>Actinopterygii</taxon>
        <taxon>Neopterygii</taxon>
        <taxon>Teleostei</taxon>
        <taxon>Ostariophysi</taxon>
        <taxon>Siluriformes</taxon>
        <taxon>Clariidae</taxon>
        <taxon>Clarias</taxon>
    </lineage>
</organism>
<feature type="transmembrane region" description="Helical" evidence="12">
    <location>
        <begin position="516"/>
        <end position="536"/>
    </location>
</feature>
<dbReference type="Pfam" id="PF00028">
    <property type="entry name" value="Cadherin"/>
    <property type="match status" value="3"/>
</dbReference>
<evidence type="ECO:0000256" key="4">
    <source>
        <dbReference type="ARBA" id="ARBA00022723"/>
    </source>
</evidence>
<comment type="subcellular location">
    <subcellularLocation>
        <location evidence="1">Cell membrane</location>
    </subcellularLocation>
</comment>
<evidence type="ECO:0000256" key="6">
    <source>
        <dbReference type="ARBA" id="ARBA00022837"/>
    </source>
</evidence>
<evidence type="ECO:0000256" key="1">
    <source>
        <dbReference type="ARBA" id="ARBA00004236"/>
    </source>
</evidence>
<dbReference type="AlphaFoldDB" id="A0A8J4TKJ2"/>
<dbReference type="PANTHER" id="PTHR24025">
    <property type="entry name" value="DESMOGLEIN FAMILY MEMBER"/>
    <property type="match status" value="1"/>
</dbReference>
<evidence type="ECO:0000313" key="15">
    <source>
        <dbReference type="Proteomes" id="UP000727407"/>
    </source>
</evidence>
<sequence>VIWIQGGKKEMQTQYRQKRAWVIPPKRLWENVDYTKDEYIAKIRSDEQTRTDIEYSLIGPEVGNLFSVNKETGFVRIHGILDRETTATYELKGRATSKRNGKPVENDLDLRIIVLDKNDNTPEFKLQMTGSVDELSDEATDLDGGYPVPDSIPNTGTGTVTINIRDVNDNVPVLEKESYDGSVEENIINVEAIRIKAVDKDLINTSNWEAVFTIISGNEAGHFSITTDPITNEGILVVDKKLDFEELNEINLIVVVNNKSPYHKSVVIEQPITYPIRIKVVNVPEAPHFHPAVKVVSISEDSTTIDLKKVIATYTATDSDTLLTATNVRYVKGEDVDNWLSINEQTGEIRLKKYPDRESKFLTDGTYFTKILCITNEISPKTATGTLAIQVQDFNDHCPLLSHSVETLCYGSNVVYVTATDGDKYPNAEPFEFKVVTKDTKETWSVERINGTTVILRTHEDLWPGHYAVELEVLDQQGKSCEGQKLQFTSCRCTEAQVCQYQRRSSTGTAIGPSGALGFLLGILILLLIPVLLLLCECGGPKALGTFQAFPFEQQQQLIPYHTEGQPEVSPVLFQVPISVNGITSGQKETGLGAYEGHYKSDWESQEDYVKKQWTVNQDEVDIFENEAPVMGGYSERFIKNTIDSIALPVNYLGEYYMQ</sequence>
<gene>
    <name evidence="14" type="ORF">DAT39_017974</name>
</gene>
<dbReference type="GO" id="GO:0005509">
    <property type="term" value="F:calcium ion binding"/>
    <property type="evidence" value="ECO:0007669"/>
    <property type="project" value="UniProtKB-UniRule"/>
</dbReference>
<feature type="domain" description="Cadherin" evidence="13">
    <location>
        <begin position="139"/>
        <end position="174"/>
    </location>
</feature>
<evidence type="ECO:0000256" key="3">
    <source>
        <dbReference type="ARBA" id="ARBA00022692"/>
    </source>
</evidence>
<dbReference type="GO" id="GO:0055113">
    <property type="term" value="P:epiboly involved in gastrulation with mouth forming second"/>
    <property type="evidence" value="ECO:0007669"/>
    <property type="project" value="UniProtKB-ARBA"/>
</dbReference>
<evidence type="ECO:0000256" key="7">
    <source>
        <dbReference type="ARBA" id="ARBA00022889"/>
    </source>
</evidence>
<dbReference type="InterPro" id="IPR002126">
    <property type="entry name" value="Cadherin-like_dom"/>
</dbReference>
<dbReference type="SMART" id="SM00112">
    <property type="entry name" value="CA"/>
    <property type="match status" value="3"/>
</dbReference>
<dbReference type="InterPro" id="IPR015919">
    <property type="entry name" value="Cadherin-like_sf"/>
</dbReference>
<keyword evidence="9 12" id="KW-0472">Membrane</keyword>
<dbReference type="SUPFAM" id="SSF49313">
    <property type="entry name" value="Cadherin-like"/>
    <property type="match status" value="4"/>
</dbReference>
<dbReference type="PANTHER" id="PTHR24025:SF1">
    <property type="entry name" value="DESMOGLEIN-2"/>
    <property type="match status" value="1"/>
</dbReference>
<dbReference type="FunFam" id="2.60.40.60:FF:000074">
    <property type="entry name" value="Desmoglein 4"/>
    <property type="match status" value="1"/>
</dbReference>
<dbReference type="FunFam" id="2.60.40.60:FF:000083">
    <property type="entry name" value="Desmoglein 1"/>
    <property type="match status" value="1"/>
</dbReference>
<protein>
    <submittedName>
        <fullName evidence="14">Desmoglein-2-like</fullName>
    </submittedName>
</protein>
<evidence type="ECO:0000259" key="13">
    <source>
        <dbReference type="PROSITE" id="PS50268"/>
    </source>
</evidence>